<proteinExistence type="predicted"/>
<dbReference type="PANTHER" id="PTHR23318">
    <property type="entry name" value="ATP SYNTHASE GAMMA-RELATED"/>
    <property type="match status" value="1"/>
</dbReference>
<dbReference type="SUPFAM" id="SSF50729">
    <property type="entry name" value="PH domain-like"/>
    <property type="match status" value="1"/>
</dbReference>
<dbReference type="InterPro" id="IPR011989">
    <property type="entry name" value="ARM-like"/>
</dbReference>
<gene>
    <name evidence="6" type="ORF">WJX75_004578</name>
</gene>
<dbReference type="PANTHER" id="PTHR23318:SF0">
    <property type="entry name" value="SERINE_THREONINE-PROTEIN PHOSPHATASE 4 REGULATORY SUBUNIT 3"/>
    <property type="match status" value="1"/>
</dbReference>
<dbReference type="Gene3D" id="1.25.10.10">
    <property type="entry name" value="Leucine-rich Repeat Variant"/>
    <property type="match status" value="1"/>
</dbReference>
<feature type="compositionally biased region" description="Acidic residues" evidence="3">
    <location>
        <begin position="724"/>
        <end position="734"/>
    </location>
</feature>
<comment type="subcellular location">
    <subcellularLocation>
        <location evidence="1">Nucleus</location>
    </subcellularLocation>
</comment>
<feature type="domain" description="Serine/threonine-protein phosphatase 4 regulatory subunit 3-like central" evidence="4">
    <location>
        <begin position="165"/>
        <end position="637"/>
    </location>
</feature>
<evidence type="ECO:0000259" key="5">
    <source>
        <dbReference type="Pfam" id="PF22972"/>
    </source>
</evidence>
<evidence type="ECO:0000259" key="4">
    <source>
        <dbReference type="Pfam" id="PF04802"/>
    </source>
</evidence>
<keyword evidence="7" id="KW-1185">Reference proteome</keyword>
<protein>
    <recommendedName>
        <fullName evidence="8">DUF625-domain-containing protein</fullName>
    </recommendedName>
</protein>
<evidence type="ECO:0000256" key="1">
    <source>
        <dbReference type="ARBA" id="ARBA00004123"/>
    </source>
</evidence>
<feature type="region of interest" description="Disordered" evidence="3">
    <location>
        <begin position="661"/>
        <end position="776"/>
    </location>
</feature>
<sequence>MQRVKVYRLNNDGLWDDKGTGHVSVEYLEQSDSVGLVVISEEDTHRTLLIHRIVCEDIYFRQGEDTIITWSDPEIGTDIALSFQESVGCSFIWDQIQQAQLQMQRQRQQSEFGMPDGTGRRGIVDEFEQASVAGEGEFPEGPNTGPVELPPAEMGSLPDLAKILMELSPFQRDRAAAQAMRPGYVRSLLDIFRQCEDLEDEESLKHMYFIVRGAIMLNDAALLEAFLSEENVMDTVGALEYDPELPEQQRHRSFLRDRVVFKEVVPIADPGLRAKIHQTYRLAYLKDVVLPRVLDDATFATFSSLILFNNVEVVMALLNDARFLPDLFARLKATGPGDEGWQDQVAFLQELTGLAKHLQQSHRQQLLSKLASLGLFEVMMRVLKDGTDDLRQRATEVLLSAVQHDATPFRDFFTKQPETDQFQLLLRPLLSGGDVGLQESVLEILRALLDPSTMTLKAESNQFLELFYDKYIAQLIAVLSDACEPGRQQSDTPGAAPSALALIVDLLCFCVQQHSYRIKYYVLRNNVVEKVLKLLNRREKWLVVAAVRFLRTCIGLKDDFYNRYLVRNNLFEPVLATFLANGERYNLLNSAVLEMVEYVRKENVKPLISHLIEQFGGRLASCNYVDTFRNLKLKYEQNQEWGAAGEHDALPTPSTVAAQHALAESRQRRDERSLDKDEEDYFSKEDDDEDDGGGSASVSGRVGNGVAHPMGSVTGTFSLRSLVDYDDEDDEDTADGDKGMQKRGPKPARQPGSPLKRPRLSMNQSDAVRLWRCAPR</sequence>
<feature type="compositionally biased region" description="Basic and acidic residues" evidence="3">
    <location>
        <begin position="663"/>
        <end position="675"/>
    </location>
</feature>
<evidence type="ECO:0000313" key="7">
    <source>
        <dbReference type="Proteomes" id="UP001491310"/>
    </source>
</evidence>
<dbReference type="InterPro" id="IPR011993">
    <property type="entry name" value="PH-like_dom_sf"/>
</dbReference>
<dbReference type="InterPro" id="IPR055236">
    <property type="entry name" value="EVH1_PP4R3"/>
</dbReference>
<dbReference type="InterPro" id="IPR016024">
    <property type="entry name" value="ARM-type_fold"/>
</dbReference>
<dbReference type="InterPro" id="IPR051137">
    <property type="entry name" value="PP4R3-like"/>
</dbReference>
<evidence type="ECO:0000256" key="2">
    <source>
        <dbReference type="ARBA" id="ARBA00023242"/>
    </source>
</evidence>
<dbReference type="SUPFAM" id="SSF48371">
    <property type="entry name" value="ARM repeat"/>
    <property type="match status" value="1"/>
</dbReference>
<name>A0ABR2YKV4_9CHLO</name>
<dbReference type="Proteomes" id="UP001491310">
    <property type="component" value="Unassembled WGS sequence"/>
</dbReference>
<dbReference type="Pfam" id="PF04802">
    <property type="entry name" value="PP4R3"/>
    <property type="match status" value="1"/>
</dbReference>
<keyword evidence="2" id="KW-0539">Nucleus</keyword>
<evidence type="ECO:0000256" key="3">
    <source>
        <dbReference type="SAM" id="MobiDB-lite"/>
    </source>
</evidence>
<evidence type="ECO:0000313" key="6">
    <source>
        <dbReference type="EMBL" id="KAK9907487.1"/>
    </source>
</evidence>
<comment type="caution">
    <text evidence="6">The sequence shown here is derived from an EMBL/GenBank/DDBJ whole genome shotgun (WGS) entry which is preliminary data.</text>
</comment>
<feature type="domain" description="PP4R3 EVH1-like" evidence="5">
    <location>
        <begin position="2"/>
        <end position="103"/>
    </location>
</feature>
<feature type="compositionally biased region" description="Acidic residues" evidence="3">
    <location>
        <begin position="676"/>
        <end position="692"/>
    </location>
</feature>
<evidence type="ECO:0008006" key="8">
    <source>
        <dbReference type="Google" id="ProtNLM"/>
    </source>
</evidence>
<dbReference type="EMBL" id="JALJOT010000009">
    <property type="protein sequence ID" value="KAK9907487.1"/>
    <property type="molecule type" value="Genomic_DNA"/>
</dbReference>
<dbReference type="Gene3D" id="2.30.29.30">
    <property type="entry name" value="Pleckstrin-homology domain (PH domain)/Phosphotyrosine-binding domain (PTB)"/>
    <property type="match status" value="1"/>
</dbReference>
<reference evidence="6 7" key="1">
    <citation type="journal article" date="2024" name="Nat. Commun.">
        <title>Phylogenomics reveals the evolutionary origins of lichenization in chlorophyte algae.</title>
        <authorList>
            <person name="Puginier C."/>
            <person name="Libourel C."/>
            <person name="Otte J."/>
            <person name="Skaloud P."/>
            <person name="Haon M."/>
            <person name="Grisel S."/>
            <person name="Petersen M."/>
            <person name="Berrin J.G."/>
            <person name="Delaux P.M."/>
            <person name="Dal Grande F."/>
            <person name="Keller J."/>
        </authorList>
    </citation>
    <scope>NUCLEOTIDE SEQUENCE [LARGE SCALE GENOMIC DNA]</scope>
    <source>
        <strain evidence="6 7">SAG 216-7</strain>
    </source>
</reference>
<organism evidence="6 7">
    <name type="scientific">Coccomyxa subellipsoidea</name>
    <dbReference type="NCBI Taxonomy" id="248742"/>
    <lineage>
        <taxon>Eukaryota</taxon>
        <taxon>Viridiplantae</taxon>
        <taxon>Chlorophyta</taxon>
        <taxon>core chlorophytes</taxon>
        <taxon>Trebouxiophyceae</taxon>
        <taxon>Trebouxiophyceae incertae sedis</taxon>
        <taxon>Coccomyxaceae</taxon>
        <taxon>Coccomyxa</taxon>
    </lineage>
</organism>
<accession>A0ABR2YKV4</accession>
<dbReference type="InterPro" id="IPR006887">
    <property type="entry name" value="P4R3-like_central_dom"/>
</dbReference>
<dbReference type="Pfam" id="PF22972">
    <property type="entry name" value="EVH1_PP4R3"/>
    <property type="match status" value="1"/>
</dbReference>